<dbReference type="Pfam" id="PF23142">
    <property type="entry name" value="PH_PLEKHM2"/>
    <property type="match status" value="1"/>
</dbReference>
<sequence>MPTRAENALIQALGRLLHDHGESVLDGSRVLTLLTPSLQVLNRLVEQLFPRLPVSGFQALPSHPSDSAPVLQTQFILDVFQKAPSLRLIHPSGSPGQFDVNIFPFKALKCLELRFLPPHCIRGLRFVYSRLKVLICFKCLTSLEEIISLCGGDLTSALIWLELHTLNLSFNAIRHLDHSLELLNSLNVLDLSHNRIKDPNCHLKVLDELQYLNLGYNQLREVPDLSSAAPIILRSLILRHNQLSDIRGIEQLLNLQHLDLSYNLLHDHKELSGLRELHNLQKLFLEGNPLYFHKDHRTLTSEHLSPQALSKMFMDGYLMISAEMRCAEDEFARQQTQGPVYAIHRSSNVDLTDSFPNAVCNTPPLRRRKSRVKVRTASISEPSDSDYERRPQKSEPVFKHQKEIEQAELFREKYGTDWLRYRDHLERELKEELGESACVFTSVPRQRPVGAQSLTPTTQHSQAKPKTPSPPRKTPSPPRKTPSPPRKTPSPPQETPSPTRELPKPLSEVPKSPNFTEEVVPEDYEDDGFCWGTGTLEDDDNYEIENPLGPPIAVCLIQDGRPRYYDWPFIFLRLNKQYVFDIGLERGELLDKRDLSTLLDTKTSVIRWTWKDEEQDFPLVTLFFESLIEERRRLQYVVLDDSPETSAKTLCELLIPIMEENRLARERAEAAKPRIYYRCLKCVTTFMHDDTKNPKTNERSNRFSIYSPVQAEPPEVQPCSTCGIAYVVISPCGEGPSGSRKSSGSTPRRSKSREPKSANSEEETDSPSSNSASGSSKSSSSSPPPNEEVVETEMPWKISPGCRETLDFRLVDHRLRFFIDFDIIVDHMEEYRFCLKVPVVRFGRDSDFIGVVVLSNQKIHFLEIYGEIRGSPCNWVRPGDVHNLTSLTHLHIGMNKQTLHLGFDIPGAAYTLLIGNPVYATMFSQNILETLAELPPQYLKNLVHIPDVVMTPGHPIWPLLCAKPGTDPSSPPEFLYLAVSFLKVDVVNEARENLPDCDGAFGSTFAQRTTAAKQVSLLITRTHAYVLEEAHQWNHKPQAEGSNDVAAPRDPFQVKEKEPMEAVCAVHLFPLEPQHFHIRIHNERKGNESAWLLWTEDKQMPNVVAAFVKAPWEALFQVSFDLAINENLNCCTPLPAQ</sequence>
<dbReference type="InterPro" id="IPR001611">
    <property type="entry name" value="Leu-rich_rpt"/>
</dbReference>
<feature type="region of interest" description="Disordered" evidence="7">
    <location>
        <begin position="444"/>
        <end position="527"/>
    </location>
</feature>
<dbReference type="Pfam" id="PF25624">
    <property type="entry name" value="PH_S11IP_C"/>
    <property type="match status" value="1"/>
</dbReference>
<dbReference type="Proteomes" id="UP000694569">
    <property type="component" value="Unplaced"/>
</dbReference>
<dbReference type="OrthoDB" id="7451790at2759"/>
<evidence type="ECO:0000256" key="6">
    <source>
        <dbReference type="ARBA" id="ARBA00022737"/>
    </source>
</evidence>
<evidence type="ECO:0000256" key="4">
    <source>
        <dbReference type="ARBA" id="ARBA00022490"/>
    </source>
</evidence>
<evidence type="ECO:0000259" key="8">
    <source>
        <dbReference type="Pfam" id="PF15904"/>
    </source>
</evidence>
<feature type="compositionally biased region" description="Basic and acidic residues" evidence="7">
    <location>
        <begin position="386"/>
        <end position="399"/>
    </location>
</feature>
<dbReference type="Pfam" id="PF25357">
    <property type="entry name" value="PH_S11IP"/>
    <property type="match status" value="1"/>
</dbReference>
<feature type="compositionally biased region" description="Pro residues" evidence="7">
    <location>
        <begin position="467"/>
        <end position="495"/>
    </location>
</feature>
<comment type="subcellular location">
    <subcellularLocation>
        <location evidence="1">Cytoplasm</location>
    </subcellularLocation>
</comment>
<dbReference type="InterPro" id="IPR031782">
    <property type="entry name" value="LIP1_N"/>
</dbReference>
<evidence type="ECO:0000259" key="10">
    <source>
        <dbReference type="Pfam" id="PF25357"/>
    </source>
</evidence>
<evidence type="ECO:0000313" key="13">
    <source>
        <dbReference type="Proteomes" id="UP000694569"/>
    </source>
</evidence>
<evidence type="ECO:0000256" key="3">
    <source>
        <dbReference type="ARBA" id="ARBA00020683"/>
    </source>
</evidence>
<organism evidence="12 13">
    <name type="scientific">Leptobrachium leishanense</name>
    <name type="common">Leishan spiny toad</name>
    <dbReference type="NCBI Taxonomy" id="445787"/>
    <lineage>
        <taxon>Eukaryota</taxon>
        <taxon>Metazoa</taxon>
        <taxon>Chordata</taxon>
        <taxon>Craniata</taxon>
        <taxon>Vertebrata</taxon>
        <taxon>Euteleostomi</taxon>
        <taxon>Amphibia</taxon>
        <taxon>Batrachia</taxon>
        <taxon>Anura</taxon>
        <taxon>Pelobatoidea</taxon>
        <taxon>Megophryidae</taxon>
        <taxon>Leptobrachium</taxon>
    </lineage>
</organism>
<evidence type="ECO:0000259" key="11">
    <source>
        <dbReference type="Pfam" id="PF25624"/>
    </source>
</evidence>
<dbReference type="GeneTree" id="ENSGT00940000158471"/>
<evidence type="ECO:0000259" key="9">
    <source>
        <dbReference type="Pfam" id="PF23142"/>
    </source>
</evidence>
<dbReference type="PROSITE" id="PS51450">
    <property type="entry name" value="LRR"/>
    <property type="match status" value="4"/>
</dbReference>
<dbReference type="PANTHER" id="PTHR15454">
    <property type="entry name" value="NISCHARIN RELATED"/>
    <property type="match status" value="1"/>
</dbReference>
<dbReference type="AlphaFoldDB" id="A0A8C5QZU5"/>
<keyword evidence="13" id="KW-1185">Reference proteome</keyword>
<dbReference type="Pfam" id="PF15904">
    <property type="entry name" value="LIP1"/>
    <property type="match status" value="1"/>
</dbReference>
<keyword evidence="5" id="KW-0433">Leucine-rich repeat</keyword>
<evidence type="ECO:0000313" key="12">
    <source>
        <dbReference type="Ensembl" id="ENSLLEP00000043624.1"/>
    </source>
</evidence>
<evidence type="ECO:0000256" key="7">
    <source>
        <dbReference type="SAM" id="MobiDB-lite"/>
    </source>
</evidence>
<protein>
    <recommendedName>
        <fullName evidence="3">Serine/threonine-protein kinase 11-interacting protein</fullName>
    </recommendedName>
</protein>
<dbReference type="InterPro" id="IPR057292">
    <property type="entry name" value="PH_S11IP"/>
</dbReference>
<evidence type="ECO:0000256" key="2">
    <source>
        <dbReference type="ARBA" id="ARBA00008771"/>
    </source>
</evidence>
<comment type="similarity">
    <text evidence="2">Belongs to the STK11IP family.</text>
</comment>
<feature type="region of interest" description="Disordered" evidence="7">
    <location>
        <begin position="734"/>
        <end position="794"/>
    </location>
</feature>
<keyword evidence="6" id="KW-0677">Repeat</keyword>
<feature type="compositionally biased region" description="Polar residues" evidence="7">
    <location>
        <begin position="452"/>
        <end position="462"/>
    </location>
</feature>
<name>A0A8C5QZU5_9ANUR</name>
<dbReference type="InterPro" id="IPR057288">
    <property type="entry name" value="PH_PLEKHM2"/>
</dbReference>
<reference evidence="12" key="1">
    <citation type="submission" date="2025-08" db="UniProtKB">
        <authorList>
            <consortium name="Ensembl"/>
        </authorList>
    </citation>
    <scope>IDENTIFICATION</scope>
</reference>
<dbReference type="InterPro" id="IPR032675">
    <property type="entry name" value="LRR_dom_sf"/>
</dbReference>
<feature type="compositionally biased region" description="Low complexity" evidence="7">
    <location>
        <begin position="766"/>
        <end position="781"/>
    </location>
</feature>
<dbReference type="PANTHER" id="PTHR15454:SF69">
    <property type="entry name" value="SERINE_THREONINE-PROTEIN KINASE 11-INTERACTING PROTEIN"/>
    <property type="match status" value="1"/>
</dbReference>
<dbReference type="InterPro" id="IPR057676">
    <property type="entry name" value="PH_S11IP_C"/>
</dbReference>
<feature type="domain" description="LKB1 serine/threonine kinase interacting protein 1 N-terminal" evidence="8">
    <location>
        <begin position="6"/>
        <end position="91"/>
    </location>
</feature>
<dbReference type="FunFam" id="3.80.10.10:FF:000658">
    <property type="entry name" value="Serine/threonine-protein kinase 11-interacting protein"/>
    <property type="match status" value="1"/>
</dbReference>
<accession>A0A8C5QZU5</accession>
<feature type="region of interest" description="Disordered" evidence="7">
    <location>
        <begin position="367"/>
        <end position="399"/>
    </location>
</feature>
<proteinExistence type="inferred from homology"/>
<dbReference type="GO" id="GO:0005737">
    <property type="term" value="C:cytoplasm"/>
    <property type="evidence" value="ECO:0007669"/>
    <property type="project" value="UniProtKB-SubCell"/>
</dbReference>
<dbReference type="Ensembl" id="ENSLLET00000045365.1">
    <property type="protein sequence ID" value="ENSLLEP00000043624.1"/>
    <property type="gene ID" value="ENSLLEG00000027727.1"/>
</dbReference>
<keyword evidence="4" id="KW-0963">Cytoplasm</keyword>
<dbReference type="GO" id="GO:0008104">
    <property type="term" value="P:intracellular protein localization"/>
    <property type="evidence" value="ECO:0007669"/>
    <property type="project" value="TreeGrafter"/>
</dbReference>
<reference evidence="12" key="2">
    <citation type="submission" date="2025-09" db="UniProtKB">
        <authorList>
            <consortium name="Ensembl"/>
        </authorList>
    </citation>
    <scope>IDENTIFICATION</scope>
</reference>
<feature type="domain" description="Serine/threonine-protein kinase 11-interacting protein PH" evidence="10">
    <location>
        <begin position="543"/>
        <end position="661"/>
    </location>
</feature>
<feature type="domain" description="STK11-interacting protein C-terminal PH" evidence="11">
    <location>
        <begin position="950"/>
        <end position="1122"/>
    </location>
</feature>
<dbReference type="Gene3D" id="3.80.10.10">
    <property type="entry name" value="Ribonuclease Inhibitor"/>
    <property type="match status" value="2"/>
</dbReference>
<feature type="domain" description="PLEKHM2 PH" evidence="9">
    <location>
        <begin position="804"/>
        <end position="933"/>
    </location>
</feature>
<evidence type="ECO:0000256" key="5">
    <source>
        <dbReference type="ARBA" id="ARBA00022614"/>
    </source>
</evidence>
<dbReference type="SUPFAM" id="SSF52075">
    <property type="entry name" value="Outer arm dynein light chain 1"/>
    <property type="match status" value="1"/>
</dbReference>
<dbReference type="SMART" id="SM00369">
    <property type="entry name" value="LRR_TYP"/>
    <property type="match status" value="4"/>
</dbReference>
<dbReference type="InterPro" id="IPR003591">
    <property type="entry name" value="Leu-rich_rpt_typical-subtyp"/>
</dbReference>
<evidence type="ECO:0000256" key="1">
    <source>
        <dbReference type="ARBA" id="ARBA00004496"/>
    </source>
</evidence>